<dbReference type="SUPFAM" id="SSF48179">
    <property type="entry name" value="6-phosphogluconate dehydrogenase C-terminal domain-like"/>
    <property type="match status" value="1"/>
</dbReference>
<dbReference type="STRING" id="1224163.B841_09365"/>
<dbReference type="PIRSF" id="PIRSF500134">
    <property type="entry name" value="UDPglc_DH_bac"/>
    <property type="match status" value="1"/>
</dbReference>
<evidence type="ECO:0000313" key="15">
    <source>
        <dbReference type="Proteomes" id="UP000015388"/>
    </source>
</evidence>
<feature type="binding site" evidence="10">
    <location>
        <begin position="250"/>
        <end position="254"/>
    </location>
    <ligand>
        <name>substrate</name>
    </ligand>
</feature>
<keyword evidence="5 8" id="KW-0560">Oxidoreductase</keyword>
<feature type="binding site" evidence="11">
    <location>
        <position position="37"/>
    </location>
    <ligand>
        <name>NAD(+)</name>
        <dbReference type="ChEBI" id="CHEBI:57540"/>
    </ligand>
</feature>
<dbReference type="AlphaFoldDB" id="S5TKC2"/>
<dbReference type="InterPro" id="IPR028357">
    <property type="entry name" value="UDPglc_DH_bac"/>
</dbReference>
<organism evidence="14 15">
    <name type="scientific">Corynebacterium maris DSM 45190</name>
    <dbReference type="NCBI Taxonomy" id="1224163"/>
    <lineage>
        <taxon>Bacteria</taxon>
        <taxon>Bacillati</taxon>
        <taxon>Actinomycetota</taxon>
        <taxon>Actinomycetes</taxon>
        <taxon>Mycobacteriales</taxon>
        <taxon>Corynebacteriaceae</taxon>
        <taxon>Corynebacterium</taxon>
    </lineage>
</organism>
<feature type="transmembrane region" description="Helical" evidence="12">
    <location>
        <begin position="12"/>
        <end position="28"/>
    </location>
</feature>
<evidence type="ECO:0000313" key="14">
    <source>
        <dbReference type="EMBL" id="AGS35346.1"/>
    </source>
</evidence>
<dbReference type="PATRIC" id="fig|1224163.3.peg.1884"/>
<dbReference type="Gene3D" id="3.40.50.720">
    <property type="entry name" value="NAD(P)-binding Rossmann-like Domain"/>
    <property type="match status" value="2"/>
</dbReference>
<dbReference type="Pfam" id="PF00984">
    <property type="entry name" value="UDPG_MGDP_dh"/>
    <property type="match status" value="1"/>
</dbReference>
<feature type="binding site" evidence="11">
    <location>
        <position position="153"/>
    </location>
    <ligand>
        <name>NAD(+)</name>
        <dbReference type="ChEBI" id="CHEBI:57540"/>
    </ligand>
</feature>
<comment type="catalytic activity">
    <reaction evidence="7 8">
        <text>UDP-alpha-D-glucose + 2 NAD(+) + H2O = UDP-alpha-D-glucuronate + 2 NADH + 3 H(+)</text>
        <dbReference type="Rhea" id="RHEA:23596"/>
        <dbReference type="ChEBI" id="CHEBI:15377"/>
        <dbReference type="ChEBI" id="CHEBI:15378"/>
        <dbReference type="ChEBI" id="CHEBI:57540"/>
        <dbReference type="ChEBI" id="CHEBI:57945"/>
        <dbReference type="ChEBI" id="CHEBI:58052"/>
        <dbReference type="ChEBI" id="CHEBI:58885"/>
        <dbReference type="EC" id="1.1.1.22"/>
    </reaction>
</comment>
<evidence type="ECO:0000256" key="11">
    <source>
        <dbReference type="PIRSR" id="PIRSR500134-3"/>
    </source>
</evidence>
<evidence type="ECO:0000256" key="12">
    <source>
        <dbReference type="SAM" id="Phobius"/>
    </source>
</evidence>
<reference evidence="14 15" key="1">
    <citation type="submission" date="2012-11" db="EMBL/GenBank/DDBJ databases">
        <title>The complete genome sequence of Corynebacterium maris Coryn-1 (=DSM 45190).</title>
        <authorList>
            <person name="Schaffert L."/>
            <person name="Albersmeier A."/>
            <person name="Kalinowski J."/>
            <person name="Ruckert C."/>
        </authorList>
    </citation>
    <scope>NUCLEOTIDE SEQUENCE [LARGE SCALE GENOMIC DNA]</scope>
    <source>
        <strain evidence="15">Coryn-1</strain>
    </source>
</reference>
<keyword evidence="6 8" id="KW-0520">NAD</keyword>
<dbReference type="Pfam" id="PF03721">
    <property type="entry name" value="UDPG_MGDP_dh_N"/>
    <property type="match status" value="1"/>
</dbReference>
<dbReference type="SUPFAM" id="SSF52413">
    <property type="entry name" value="UDP-glucose/GDP-mannose dehydrogenase C-terminal domain"/>
    <property type="match status" value="1"/>
</dbReference>
<keyword evidence="15" id="KW-1185">Reference proteome</keyword>
<evidence type="ECO:0000256" key="1">
    <source>
        <dbReference type="ARBA" id="ARBA00004701"/>
    </source>
</evidence>
<keyword evidence="12" id="KW-1133">Transmembrane helix</keyword>
<proteinExistence type="inferred from homology"/>
<dbReference type="PANTHER" id="PTHR43750:SF2">
    <property type="entry name" value="UDP-GLUCOSE 6-DEHYDROGENASE"/>
    <property type="match status" value="1"/>
</dbReference>
<dbReference type="RefSeq" id="WP_020935279.1">
    <property type="nucleotide sequence ID" value="NC_021915.1"/>
</dbReference>
<feature type="domain" description="UDP-glucose/GDP-mannose dehydrogenase C-terminal" evidence="13">
    <location>
        <begin position="305"/>
        <end position="395"/>
    </location>
</feature>
<feature type="binding site" evidence="11">
    <location>
        <position position="126"/>
    </location>
    <ligand>
        <name>NAD(+)</name>
        <dbReference type="ChEBI" id="CHEBI:57540"/>
    </ligand>
</feature>
<dbReference type="eggNOG" id="COG1004">
    <property type="taxonomic scope" value="Bacteria"/>
</dbReference>
<comment type="similarity">
    <text evidence="2 8">Belongs to the UDP-glucose/GDP-mannose dehydrogenase family.</text>
</comment>
<dbReference type="OrthoDB" id="5193947at2"/>
<feature type="binding site" evidence="10">
    <location>
        <position position="314"/>
    </location>
    <ligand>
        <name>substrate</name>
    </ligand>
</feature>
<evidence type="ECO:0000256" key="2">
    <source>
        <dbReference type="ARBA" id="ARBA00006601"/>
    </source>
</evidence>
<comment type="pathway">
    <text evidence="1">Nucleotide-sugar biosynthesis; UDP-alpha-D-glucuronate biosynthesis; UDP-alpha-D-glucuronate from UDP-alpha-D-glucose: step 1/1.</text>
</comment>
<dbReference type="InterPro" id="IPR014027">
    <property type="entry name" value="UDP-Glc/GDP-Man_DH_C"/>
</dbReference>
<dbReference type="Gene3D" id="1.10.1040.10">
    <property type="entry name" value="N-(1-d-carboxylethyl)-l-norvaline Dehydrogenase, domain 2"/>
    <property type="match status" value="1"/>
</dbReference>
<dbReference type="EMBL" id="CP003924">
    <property type="protein sequence ID" value="AGS35346.1"/>
    <property type="molecule type" value="Genomic_DNA"/>
</dbReference>
<dbReference type="SUPFAM" id="SSF51735">
    <property type="entry name" value="NAD(P)-binding Rossmann-fold domains"/>
    <property type="match status" value="1"/>
</dbReference>
<dbReference type="InterPro" id="IPR036220">
    <property type="entry name" value="UDP-Glc/GDP-Man_DH_C_sf"/>
</dbReference>
<dbReference type="Pfam" id="PF03720">
    <property type="entry name" value="UDPG_MGDP_dh_C"/>
    <property type="match status" value="1"/>
</dbReference>
<feature type="binding site" evidence="11">
    <location>
        <position position="322"/>
    </location>
    <ligand>
        <name>NAD(+)</name>
        <dbReference type="ChEBI" id="CHEBI:57540"/>
    </ligand>
</feature>
<evidence type="ECO:0000256" key="7">
    <source>
        <dbReference type="ARBA" id="ARBA00047473"/>
    </source>
</evidence>
<dbReference type="KEGG" id="cmd:B841_09365"/>
<evidence type="ECO:0000256" key="4">
    <source>
        <dbReference type="ARBA" id="ARBA00015132"/>
    </source>
</evidence>
<dbReference type="GO" id="GO:0000271">
    <property type="term" value="P:polysaccharide biosynthetic process"/>
    <property type="evidence" value="ECO:0007669"/>
    <property type="project" value="InterPro"/>
</dbReference>
<name>S5TKC2_9CORY</name>
<dbReference type="EC" id="1.1.1.22" evidence="3 8"/>
<evidence type="ECO:0000256" key="5">
    <source>
        <dbReference type="ARBA" id="ARBA00023002"/>
    </source>
</evidence>
<dbReference type="HOGENOM" id="CLU_023810_2_0_11"/>
<keyword evidence="12" id="KW-0472">Membrane</keyword>
<evidence type="ECO:0000256" key="3">
    <source>
        <dbReference type="ARBA" id="ARBA00012954"/>
    </source>
</evidence>
<protein>
    <recommendedName>
        <fullName evidence="4 8">UDP-glucose 6-dehydrogenase</fullName>
        <ecNumber evidence="3 8">1.1.1.22</ecNumber>
    </recommendedName>
</protein>
<evidence type="ECO:0000256" key="8">
    <source>
        <dbReference type="PIRNR" id="PIRNR000124"/>
    </source>
</evidence>
<dbReference type="PANTHER" id="PTHR43750">
    <property type="entry name" value="UDP-GLUCOSE 6-DEHYDROGENASE TUAD"/>
    <property type="match status" value="1"/>
</dbReference>
<dbReference type="InterPro" id="IPR013328">
    <property type="entry name" value="6PGD_dom2"/>
</dbReference>
<dbReference type="InterPro" id="IPR001732">
    <property type="entry name" value="UDP-Glc/GDP-Man_DH_N"/>
</dbReference>
<dbReference type="GO" id="GO:0006065">
    <property type="term" value="P:UDP-glucuronate biosynthetic process"/>
    <property type="evidence" value="ECO:0007669"/>
    <property type="project" value="UniProtKB-UniPathway"/>
</dbReference>
<feature type="binding site" evidence="10">
    <location>
        <position position="258"/>
    </location>
    <ligand>
        <name>substrate</name>
    </ligand>
</feature>
<feature type="active site" description="Nucleophile" evidence="9">
    <location>
        <position position="261"/>
    </location>
</feature>
<gene>
    <name evidence="14" type="ORF">B841_09365</name>
</gene>
<dbReference type="InterPro" id="IPR014026">
    <property type="entry name" value="UDP-Glc/GDP-Man_DH_dimer"/>
</dbReference>
<feature type="binding site" evidence="10">
    <location>
        <begin position="150"/>
        <end position="153"/>
    </location>
    <ligand>
        <name>substrate</name>
    </ligand>
</feature>
<accession>S5TKC2</accession>
<dbReference type="GO" id="GO:0003979">
    <property type="term" value="F:UDP-glucose 6-dehydrogenase activity"/>
    <property type="evidence" value="ECO:0007669"/>
    <property type="project" value="UniProtKB-EC"/>
</dbReference>
<feature type="binding site" evidence="10">
    <location>
        <position position="205"/>
    </location>
    <ligand>
        <name>substrate</name>
    </ligand>
</feature>
<keyword evidence="12" id="KW-0812">Transmembrane</keyword>
<dbReference type="SMART" id="SM00984">
    <property type="entry name" value="UDPG_MGDP_dh_C"/>
    <property type="match status" value="1"/>
</dbReference>
<dbReference type="InterPro" id="IPR017476">
    <property type="entry name" value="UDP-Glc/GDP-Man"/>
</dbReference>
<dbReference type="GO" id="GO:0051287">
    <property type="term" value="F:NAD binding"/>
    <property type="evidence" value="ECO:0007669"/>
    <property type="project" value="InterPro"/>
</dbReference>
<dbReference type="PIRSF" id="PIRSF000124">
    <property type="entry name" value="UDPglc_GDPman_dh"/>
    <property type="match status" value="1"/>
</dbReference>
<feature type="binding site" evidence="11">
    <location>
        <position position="91"/>
    </location>
    <ligand>
        <name>NAD(+)</name>
        <dbReference type="ChEBI" id="CHEBI:57540"/>
    </ligand>
</feature>
<dbReference type="InterPro" id="IPR036291">
    <property type="entry name" value="NAD(P)-bd_dom_sf"/>
</dbReference>
<evidence type="ECO:0000256" key="9">
    <source>
        <dbReference type="PIRSR" id="PIRSR500134-1"/>
    </source>
</evidence>
<feature type="binding site" evidence="11">
    <location>
        <position position="42"/>
    </location>
    <ligand>
        <name>NAD(+)</name>
        <dbReference type="ChEBI" id="CHEBI:57540"/>
    </ligand>
</feature>
<sequence length="396" mass="43375">MSETTSARPRVAVYGLGYVGLAMAVLLARKANVTAIDIDENKIDMIARGVSPLIDADIVEQLPQYTDSITATATAPTDHSEFDFVVIATPTNYDPDRNYFDTSSVEAILTSINDEDTSTAVVIKSTIPIGYTARMAERCSNVKLIFSPEFLREGRALYDNLHPDRIVVSNEHPEGAAFAELLVSCTDMENPPTLQCASTEAEAIKLFANTFLATRVSFFNELDTYALRHGLDSSAIIKGVSLDSRIGDYYNNPSFGYGGYCLPKDSRQLLANYAGVPQSLISATVDSNAVRKKFIVDAIACDNPAVVGVNTLAMKAGSDNFRSSSVFDIISGLQERGIRVLVFDEAIENPAEFDFDVVDSLEELKRESDVILANRVTPELADVMDKVFTRDIYHRD</sequence>
<dbReference type="Proteomes" id="UP000015388">
    <property type="component" value="Chromosome"/>
</dbReference>
<dbReference type="InterPro" id="IPR008927">
    <property type="entry name" value="6-PGluconate_DH-like_C_sf"/>
</dbReference>
<feature type="binding site" evidence="10">
    <location>
        <position position="315"/>
    </location>
    <ligand>
        <name>substrate</name>
    </ligand>
</feature>
<evidence type="ECO:0000256" key="10">
    <source>
        <dbReference type="PIRSR" id="PIRSR500134-2"/>
    </source>
</evidence>
<evidence type="ECO:0000256" key="6">
    <source>
        <dbReference type="ARBA" id="ARBA00023027"/>
    </source>
</evidence>
<dbReference type="UniPathway" id="UPA00038">
    <property type="reaction ID" value="UER00491"/>
</dbReference>
<dbReference type="NCBIfam" id="TIGR03026">
    <property type="entry name" value="NDP-sugDHase"/>
    <property type="match status" value="1"/>
</dbReference>
<evidence type="ECO:0000259" key="13">
    <source>
        <dbReference type="SMART" id="SM00984"/>
    </source>
</evidence>
<feature type="binding site" evidence="11">
    <location>
        <position position="264"/>
    </location>
    <ligand>
        <name>NAD(+)</name>
        <dbReference type="ChEBI" id="CHEBI:57540"/>
    </ligand>
</feature>